<dbReference type="EMBL" id="SNZF01000006">
    <property type="protein sequence ID" value="TDR36137.1"/>
    <property type="molecule type" value="Genomic_DNA"/>
</dbReference>
<dbReference type="Proteomes" id="UP000294958">
    <property type="component" value="Unassembled WGS sequence"/>
</dbReference>
<dbReference type="PANTHER" id="PTHR34448">
    <property type="entry name" value="AMINOPEPTIDASE"/>
    <property type="match status" value="1"/>
</dbReference>
<comment type="cofactor">
    <cofactor evidence="1">
        <name>Co(2+)</name>
        <dbReference type="ChEBI" id="CHEBI:48828"/>
    </cofactor>
</comment>
<dbReference type="PANTHER" id="PTHR34448:SF3">
    <property type="entry name" value="AMINOPEPTIDASE AMPS"/>
    <property type="match status" value="1"/>
</dbReference>
<evidence type="ECO:0000256" key="7">
    <source>
        <dbReference type="ARBA" id="ARBA00022723"/>
    </source>
</evidence>
<keyword evidence="11" id="KW-1185">Reference proteome</keyword>
<evidence type="ECO:0000256" key="8">
    <source>
        <dbReference type="ARBA" id="ARBA00022801"/>
    </source>
</evidence>
<dbReference type="GO" id="GO:0008237">
    <property type="term" value="F:metallopeptidase activity"/>
    <property type="evidence" value="ECO:0007669"/>
    <property type="project" value="UniProtKB-KW"/>
</dbReference>
<dbReference type="InterPro" id="IPR035097">
    <property type="entry name" value="M29_N-terminal"/>
</dbReference>
<proteinExistence type="inferred from homology"/>
<evidence type="ECO:0000313" key="10">
    <source>
        <dbReference type="EMBL" id="TDR36137.1"/>
    </source>
</evidence>
<keyword evidence="8" id="KW-0378">Hydrolase</keyword>
<comment type="cofactor">
    <cofactor evidence="2">
        <name>Mg(2+)</name>
        <dbReference type="ChEBI" id="CHEBI:18420"/>
    </cofactor>
</comment>
<dbReference type="GO" id="GO:0004177">
    <property type="term" value="F:aminopeptidase activity"/>
    <property type="evidence" value="ECO:0007669"/>
    <property type="project" value="UniProtKB-KW"/>
</dbReference>
<accession>A0A4R6YHF2</accession>
<comment type="similarity">
    <text evidence="4">Belongs to the peptidase M29 family.</text>
</comment>
<comment type="cofactor">
    <cofactor evidence="3">
        <name>Zn(2+)</name>
        <dbReference type="ChEBI" id="CHEBI:29105"/>
    </cofactor>
</comment>
<dbReference type="GO" id="GO:0006508">
    <property type="term" value="P:proteolysis"/>
    <property type="evidence" value="ECO:0007669"/>
    <property type="project" value="UniProtKB-KW"/>
</dbReference>
<keyword evidence="5 10" id="KW-0031">Aminopeptidase</keyword>
<keyword evidence="6" id="KW-0645">Protease</keyword>
<name>A0A4R6YHF2_9HYPH</name>
<evidence type="ECO:0000256" key="2">
    <source>
        <dbReference type="ARBA" id="ARBA00001946"/>
    </source>
</evidence>
<evidence type="ECO:0000256" key="9">
    <source>
        <dbReference type="ARBA" id="ARBA00023049"/>
    </source>
</evidence>
<dbReference type="InterPro" id="IPR052170">
    <property type="entry name" value="M29_Exopeptidase"/>
</dbReference>
<evidence type="ECO:0000313" key="11">
    <source>
        <dbReference type="Proteomes" id="UP000294958"/>
    </source>
</evidence>
<evidence type="ECO:0000256" key="1">
    <source>
        <dbReference type="ARBA" id="ARBA00001941"/>
    </source>
</evidence>
<evidence type="ECO:0000256" key="3">
    <source>
        <dbReference type="ARBA" id="ARBA00001947"/>
    </source>
</evidence>
<dbReference type="AlphaFoldDB" id="A0A4R6YHF2"/>
<protein>
    <submittedName>
        <fullName evidence="10">Aminopeptidase T</fullName>
    </submittedName>
</protein>
<comment type="caution">
    <text evidence="10">The sequence shown here is derived from an EMBL/GenBank/DDBJ whole genome shotgun (WGS) entry which is preliminary data.</text>
</comment>
<dbReference type="GO" id="GO:0046872">
    <property type="term" value="F:metal ion binding"/>
    <property type="evidence" value="ECO:0007669"/>
    <property type="project" value="UniProtKB-KW"/>
</dbReference>
<evidence type="ECO:0000256" key="6">
    <source>
        <dbReference type="ARBA" id="ARBA00022670"/>
    </source>
</evidence>
<dbReference type="PRINTS" id="PR00919">
    <property type="entry name" value="THERMOPTASE"/>
</dbReference>
<dbReference type="Gene3D" id="3.40.1830.10">
    <property type="entry name" value="Thermophilic metalloprotease (M29)"/>
    <property type="match status" value="1"/>
</dbReference>
<gene>
    <name evidence="10" type="ORF">DES43_10633</name>
</gene>
<dbReference type="Pfam" id="PF02073">
    <property type="entry name" value="Peptidase_M29"/>
    <property type="match status" value="1"/>
</dbReference>
<dbReference type="SUPFAM" id="SSF144052">
    <property type="entry name" value="Thermophilic metalloprotease-like"/>
    <property type="match status" value="1"/>
</dbReference>
<keyword evidence="7" id="KW-0479">Metal-binding</keyword>
<organism evidence="10 11">
    <name type="scientific">Aquamicrobium defluvii</name>
    <dbReference type="NCBI Taxonomy" id="69279"/>
    <lineage>
        <taxon>Bacteria</taxon>
        <taxon>Pseudomonadati</taxon>
        <taxon>Pseudomonadota</taxon>
        <taxon>Alphaproteobacteria</taxon>
        <taxon>Hyphomicrobiales</taxon>
        <taxon>Phyllobacteriaceae</taxon>
        <taxon>Aquamicrobium</taxon>
    </lineage>
</organism>
<evidence type="ECO:0000256" key="4">
    <source>
        <dbReference type="ARBA" id="ARBA00008236"/>
    </source>
</evidence>
<reference evidence="10 11" key="1">
    <citation type="submission" date="2019-03" db="EMBL/GenBank/DDBJ databases">
        <title>Genomic Encyclopedia of Type Strains, Phase IV (KMG-IV): sequencing the most valuable type-strain genomes for metagenomic binning, comparative biology and taxonomic classification.</title>
        <authorList>
            <person name="Goeker M."/>
        </authorList>
    </citation>
    <scope>NUCLEOTIDE SEQUENCE [LARGE SCALE GENOMIC DNA]</scope>
    <source>
        <strain evidence="10 11">DSM 11603</strain>
    </source>
</reference>
<evidence type="ECO:0000256" key="5">
    <source>
        <dbReference type="ARBA" id="ARBA00022438"/>
    </source>
</evidence>
<dbReference type="InterPro" id="IPR000787">
    <property type="entry name" value="Peptidase_M29"/>
</dbReference>
<keyword evidence="9" id="KW-0482">Metalloprotease</keyword>
<sequence length="488" mass="53274">MARLLCIKLERRPRRVYLEALARLKRGAVFQIRSLRFKYFLLRMSPETGSHFRATCPNLQGSRTMTAHAPSIASAGEFSGVIDPVKLDRLAEVAIRVGLQLQPGQDLVLTSSIAALPLTRRIVEQAYKAGAGLVTPIFSDDEITLARFRYGSDASFDRAAGWLHEGMARAYSQNAARLAVRGDNPSLLSGQDPAKVARANKANSTAYQPALEKITGFDINWTILAYPEVEWARQVFPGETDEVAVRKLADAIFAASRVDNDDPVGAWREHNAALAKRTEWLNGHRFHSLHFKGPGTDLTLGLADGHEWMGGASTAKNGVTCNPNIPTEEVFTTPHRLRVSGHVSSTKPLSYQGTLIDEISVRFEDGRIVEATASKGADVLNKVLDTDEGARRLGEVALVPHSSPISKSGILFYNTLFDENASCHIALGQCYSKCFVGGDKLTPEEIAARGGNKSLIHIDWMIGSDKVDIDGIREDGSTVPVMRAGEWA</sequence>